<dbReference type="Pfam" id="PF03221">
    <property type="entry name" value="HTH_Tnp_Tc5"/>
    <property type="match status" value="1"/>
</dbReference>
<gene>
    <name evidence="3" type="ORF">M421DRAFT_77648</name>
</gene>
<name>A0A6A5R5Y9_9PLEO</name>
<protein>
    <recommendedName>
        <fullName evidence="2">HTH CENPB-type domain-containing protein</fullName>
    </recommendedName>
</protein>
<sequence length="49" mass="5872">QRRKLDPQQEREPCTYIEELTKHHLPPTRQMIQNFAAEIAHKSISDTWV</sequence>
<keyword evidence="1" id="KW-0238">DNA-binding</keyword>
<organism evidence="3 4">
    <name type="scientific">Didymella exigua CBS 183.55</name>
    <dbReference type="NCBI Taxonomy" id="1150837"/>
    <lineage>
        <taxon>Eukaryota</taxon>
        <taxon>Fungi</taxon>
        <taxon>Dikarya</taxon>
        <taxon>Ascomycota</taxon>
        <taxon>Pezizomycotina</taxon>
        <taxon>Dothideomycetes</taxon>
        <taxon>Pleosporomycetidae</taxon>
        <taxon>Pleosporales</taxon>
        <taxon>Pleosporineae</taxon>
        <taxon>Didymellaceae</taxon>
        <taxon>Didymella</taxon>
    </lineage>
</organism>
<dbReference type="EMBL" id="ML979020">
    <property type="protein sequence ID" value="KAF1922610.1"/>
    <property type="molecule type" value="Genomic_DNA"/>
</dbReference>
<evidence type="ECO:0000313" key="3">
    <source>
        <dbReference type="EMBL" id="KAF1922610.1"/>
    </source>
</evidence>
<feature type="non-terminal residue" evidence="3">
    <location>
        <position position="1"/>
    </location>
</feature>
<feature type="domain" description="HTH CENPB-type" evidence="2">
    <location>
        <begin position="1"/>
        <end position="49"/>
    </location>
</feature>
<keyword evidence="4" id="KW-1185">Reference proteome</keyword>
<dbReference type="GO" id="GO:0003677">
    <property type="term" value="F:DNA binding"/>
    <property type="evidence" value="ECO:0007669"/>
    <property type="project" value="UniProtKB-KW"/>
</dbReference>
<dbReference type="OrthoDB" id="3783604at2759"/>
<dbReference type="GeneID" id="54355008"/>
<evidence type="ECO:0000259" key="2">
    <source>
        <dbReference type="PROSITE" id="PS51253"/>
    </source>
</evidence>
<dbReference type="AlphaFoldDB" id="A0A6A5R5Y9"/>
<dbReference type="InterPro" id="IPR006600">
    <property type="entry name" value="HTH_CenpB_DNA-bd_dom"/>
</dbReference>
<reference evidence="3" key="1">
    <citation type="journal article" date="2020" name="Stud. Mycol.">
        <title>101 Dothideomycetes genomes: a test case for predicting lifestyles and emergence of pathogens.</title>
        <authorList>
            <person name="Haridas S."/>
            <person name="Albert R."/>
            <person name="Binder M."/>
            <person name="Bloem J."/>
            <person name="Labutti K."/>
            <person name="Salamov A."/>
            <person name="Andreopoulos B."/>
            <person name="Baker S."/>
            <person name="Barry K."/>
            <person name="Bills G."/>
            <person name="Bluhm B."/>
            <person name="Cannon C."/>
            <person name="Castanera R."/>
            <person name="Culley D."/>
            <person name="Daum C."/>
            <person name="Ezra D."/>
            <person name="Gonzalez J."/>
            <person name="Henrissat B."/>
            <person name="Kuo A."/>
            <person name="Liang C."/>
            <person name="Lipzen A."/>
            <person name="Lutzoni F."/>
            <person name="Magnuson J."/>
            <person name="Mondo S."/>
            <person name="Nolan M."/>
            <person name="Ohm R."/>
            <person name="Pangilinan J."/>
            <person name="Park H.-J."/>
            <person name="Ramirez L."/>
            <person name="Alfaro M."/>
            <person name="Sun H."/>
            <person name="Tritt A."/>
            <person name="Yoshinaga Y."/>
            <person name="Zwiers L.-H."/>
            <person name="Turgeon B."/>
            <person name="Goodwin S."/>
            <person name="Spatafora J."/>
            <person name="Crous P."/>
            <person name="Grigoriev I."/>
        </authorList>
    </citation>
    <scope>NUCLEOTIDE SEQUENCE</scope>
    <source>
        <strain evidence="3">CBS 183.55</strain>
    </source>
</reference>
<accession>A0A6A5R5Y9</accession>
<evidence type="ECO:0000256" key="1">
    <source>
        <dbReference type="ARBA" id="ARBA00023125"/>
    </source>
</evidence>
<dbReference type="Proteomes" id="UP000800082">
    <property type="component" value="Unassembled WGS sequence"/>
</dbReference>
<proteinExistence type="predicted"/>
<evidence type="ECO:0000313" key="4">
    <source>
        <dbReference type="Proteomes" id="UP000800082"/>
    </source>
</evidence>
<dbReference type="PROSITE" id="PS51253">
    <property type="entry name" value="HTH_CENPB"/>
    <property type="match status" value="1"/>
</dbReference>
<dbReference type="RefSeq" id="XP_033442863.1">
    <property type="nucleotide sequence ID" value="XM_033597341.1"/>
</dbReference>